<comment type="similarity">
    <text evidence="5 6">Belongs to the anion channel-forming bestrophin (TC 1.A.46) family. Calcium-sensitive chloride channel subfamily.</text>
</comment>
<dbReference type="InterPro" id="IPR021134">
    <property type="entry name" value="Bestrophin-like"/>
</dbReference>
<dbReference type="EMBL" id="CAKKLH010000103">
    <property type="protein sequence ID" value="CAH0103191.1"/>
    <property type="molecule type" value="Genomic_DNA"/>
</dbReference>
<feature type="transmembrane region" description="Helical" evidence="6">
    <location>
        <begin position="79"/>
        <end position="102"/>
    </location>
</feature>
<dbReference type="PANTHER" id="PTHR10736:SF0">
    <property type="entry name" value="BESTROPHIN HOMOLOG"/>
    <property type="match status" value="1"/>
</dbReference>
<evidence type="ECO:0000256" key="4">
    <source>
        <dbReference type="ARBA" id="ARBA00023136"/>
    </source>
</evidence>
<keyword evidence="9" id="KW-1185">Reference proteome</keyword>
<accession>A0A8J2WDN9</accession>
<protein>
    <recommendedName>
        <fullName evidence="6">Bestrophin homolog</fullName>
    </recommendedName>
</protein>
<proteinExistence type="inferred from homology"/>
<feature type="compositionally biased region" description="Basic and acidic residues" evidence="7">
    <location>
        <begin position="367"/>
        <end position="383"/>
    </location>
</feature>
<evidence type="ECO:0000256" key="5">
    <source>
        <dbReference type="ARBA" id="ARBA00034769"/>
    </source>
</evidence>
<keyword evidence="6" id="KW-0868">Chloride</keyword>
<keyword evidence="6" id="KW-0813">Transport</keyword>
<feature type="transmembrane region" description="Helical" evidence="6">
    <location>
        <begin position="39"/>
        <end position="58"/>
    </location>
</feature>
<dbReference type="Proteomes" id="UP000789390">
    <property type="component" value="Unassembled WGS sequence"/>
</dbReference>
<reference evidence="8" key="1">
    <citation type="submission" date="2021-11" db="EMBL/GenBank/DDBJ databases">
        <authorList>
            <person name="Schell T."/>
        </authorList>
    </citation>
    <scope>NUCLEOTIDE SEQUENCE</scope>
    <source>
        <strain evidence="8">M5</strain>
    </source>
</reference>
<evidence type="ECO:0000256" key="2">
    <source>
        <dbReference type="ARBA" id="ARBA00022692"/>
    </source>
</evidence>
<keyword evidence="6" id="KW-0407">Ion channel</keyword>
<keyword evidence="6" id="KW-0869">Chloride channel</keyword>
<dbReference type="GO" id="GO:0005886">
    <property type="term" value="C:plasma membrane"/>
    <property type="evidence" value="ECO:0007669"/>
    <property type="project" value="UniProtKB-SubCell"/>
</dbReference>
<evidence type="ECO:0000256" key="7">
    <source>
        <dbReference type="SAM" id="MobiDB-lite"/>
    </source>
</evidence>
<comment type="function">
    <text evidence="6">Forms chloride channels.</text>
</comment>
<gene>
    <name evidence="8" type="ORF">DGAL_LOCUS5725</name>
</gene>
<comment type="subcellular location">
    <subcellularLocation>
        <location evidence="6">Cell membrane</location>
        <topology evidence="6">Multi-pass membrane protein</topology>
    </subcellularLocation>
    <subcellularLocation>
        <location evidence="1">Membrane</location>
    </subcellularLocation>
</comment>
<keyword evidence="3 6" id="KW-1133">Transmembrane helix</keyword>
<dbReference type="PANTHER" id="PTHR10736">
    <property type="entry name" value="BESTROPHIN"/>
    <property type="match status" value="1"/>
</dbReference>
<keyword evidence="2 6" id="KW-0812">Transmembrane</keyword>
<dbReference type="OrthoDB" id="201595at2759"/>
<organism evidence="8 9">
    <name type="scientific">Daphnia galeata</name>
    <dbReference type="NCBI Taxonomy" id="27404"/>
    <lineage>
        <taxon>Eukaryota</taxon>
        <taxon>Metazoa</taxon>
        <taxon>Ecdysozoa</taxon>
        <taxon>Arthropoda</taxon>
        <taxon>Crustacea</taxon>
        <taxon>Branchiopoda</taxon>
        <taxon>Diplostraca</taxon>
        <taxon>Cladocera</taxon>
        <taxon>Anomopoda</taxon>
        <taxon>Daphniidae</taxon>
        <taxon>Daphnia</taxon>
    </lineage>
</organism>
<keyword evidence="6" id="KW-0406">Ion transport</keyword>
<dbReference type="Pfam" id="PF01062">
    <property type="entry name" value="Bestrophin"/>
    <property type="match status" value="2"/>
</dbReference>
<dbReference type="AlphaFoldDB" id="A0A8J2WDN9"/>
<feature type="region of interest" description="Disordered" evidence="7">
    <location>
        <begin position="367"/>
        <end position="408"/>
    </location>
</feature>
<keyword evidence="6" id="KW-1003">Cell membrane</keyword>
<evidence type="ECO:0000256" key="3">
    <source>
        <dbReference type="ARBA" id="ARBA00022989"/>
    </source>
</evidence>
<feature type="compositionally biased region" description="Polar residues" evidence="7">
    <location>
        <begin position="384"/>
        <end position="396"/>
    </location>
</feature>
<dbReference type="GO" id="GO:0034707">
    <property type="term" value="C:chloride channel complex"/>
    <property type="evidence" value="ECO:0007669"/>
    <property type="project" value="UniProtKB-KW"/>
</dbReference>
<name>A0A8J2WDN9_9CRUS</name>
<evidence type="ECO:0000256" key="6">
    <source>
        <dbReference type="RuleBase" id="RU363126"/>
    </source>
</evidence>
<sequence length="408" mass="46865">MAPIPIVHIGCDEMDRGAMSNNVGIGAMLLRWRCSVYKVVYSECIIFLILFGIISAVYRNGLDDVQKGTFQESQKFFESYTKLISLPFLLGFYVTIVAGRWWQQYMTIPWPDKLMLSIQMYIPGSDERSRAIRRLLVRRALLMMTLLLRSISRAVRRRFPTLQDLVKNGIMTRTEKQCYESISPVVNLFWVPATWFISALNQAVNDGLLTDPAGNKLIMEEFLEFRANCGALWSYNWVSIPMVYTQVRRYFYNNAQINKIGCNKFPYVDIVPSQVCTLATYSYFIACLVARQYTGPSTALAAIDIYFPIGTILELVFYVGLLKVAEQMKNPFGDDDEDFNLNFLLTRHMKTVHLGLDYLNDLVPPLKDDHQPSEMRLNNKDASSRQQTRGPTTQMNHPVRFKPVSSKI</sequence>
<dbReference type="GO" id="GO:0005254">
    <property type="term" value="F:chloride channel activity"/>
    <property type="evidence" value="ECO:0007669"/>
    <property type="project" value="UniProtKB-KW"/>
</dbReference>
<evidence type="ECO:0000313" key="8">
    <source>
        <dbReference type="EMBL" id="CAH0103191.1"/>
    </source>
</evidence>
<comment type="caution">
    <text evidence="8">The sequence shown here is derived from an EMBL/GenBank/DDBJ whole genome shotgun (WGS) entry which is preliminary data.</text>
</comment>
<evidence type="ECO:0000313" key="9">
    <source>
        <dbReference type="Proteomes" id="UP000789390"/>
    </source>
</evidence>
<dbReference type="InterPro" id="IPR000615">
    <property type="entry name" value="Bestrophin"/>
</dbReference>
<keyword evidence="4 6" id="KW-0472">Membrane</keyword>
<evidence type="ECO:0000256" key="1">
    <source>
        <dbReference type="ARBA" id="ARBA00004370"/>
    </source>
</evidence>